<sequence length="249" mass="28563">MINPFLCLYKKHKIVSSKFIFISASKLMKALYHVEKDLYICHQESIENILTTIMSKLKAIREQKNLTQEELSEKSKISVRTIQRIESGTVPKGHTRRALAQALEIEESGLMADLPQAAAPAETVEMEEGIEERIEEETVSINYSYVKIINLSSLLFTLLPPLNILVPLLLMFTMKQKNNLVRQIISVQMIWTVMAPVIFMLGIFLKLGKQFTPILMILIVLSNVFIILRNASEIDRNKKLYFCLKFSMI</sequence>
<reference evidence="7 8" key="1">
    <citation type="submission" date="2016-10" db="EMBL/GenBank/DDBJ databases">
        <authorList>
            <person name="de Groot N.N."/>
        </authorList>
    </citation>
    <scope>NUCLEOTIDE SEQUENCE [LARGE SCALE GENOMIC DNA]</scope>
    <source>
        <strain evidence="7 8">DSM 23031</strain>
    </source>
</reference>
<accession>A0A1H6H6F9</accession>
<evidence type="ECO:0000256" key="3">
    <source>
        <dbReference type="ARBA" id="ARBA00022989"/>
    </source>
</evidence>
<feature type="domain" description="HTH cro/C1-type" evidence="6">
    <location>
        <begin position="57"/>
        <end position="110"/>
    </location>
</feature>
<dbReference type="Gene3D" id="1.10.260.40">
    <property type="entry name" value="lambda repressor-like DNA-binding domains"/>
    <property type="match status" value="1"/>
</dbReference>
<evidence type="ECO:0000313" key="7">
    <source>
        <dbReference type="EMBL" id="SEH29583.1"/>
    </source>
</evidence>
<dbReference type="PROSITE" id="PS50943">
    <property type="entry name" value="HTH_CROC1"/>
    <property type="match status" value="1"/>
</dbReference>
<dbReference type="Pfam" id="PF09685">
    <property type="entry name" value="MamF_MmsF"/>
    <property type="match status" value="1"/>
</dbReference>
<protein>
    <submittedName>
        <fullName evidence="7">Helix-turn-helix</fullName>
    </submittedName>
</protein>
<dbReference type="SUPFAM" id="SSF47413">
    <property type="entry name" value="lambda repressor-like DNA-binding domains"/>
    <property type="match status" value="1"/>
</dbReference>
<evidence type="ECO:0000256" key="5">
    <source>
        <dbReference type="SAM" id="Phobius"/>
    </source>
</evidence>
<evidence type="ECO:0000256" key="4">
    <source>
        <dbReference type="ARBA" id="ARBA00023136"/>
    </source>
</evidence>
<gene>
    <name evidence="7" type="ORF">SAMN05421593_1099</name>
</gene>
<dbReference type="CDD" id="cd00093">
    <property type="entry name" value="HTH_XRE"/>
    <property type="match status" value="1"/>
</dbReference>
<feature type="transmembrane region" description="Helical" evidence="5">
    <location>
        <begin position="211"/>
        <end position="228"/>
    </location>
</feature>
<dbReference type="STRING" id="680127.SAMN05421593_1099"/>
<feature type="transmembrane region" description="Helical" evidence="5">
    <location>
        <begin position="184"/>
        <end position="205"/>
    </location>
</feature>
<name>A0A1H6H6F9_CHRCI</name>
<dbReference type="Proteomes" id="UP000198561">
    <property type="component" value="Unassembled WGS sequence"/>
</dbReference>
<evidence type="ECO:0000256" key="1">
    <source>
        <dbReference type="ARBA" id="ARBA00004141"/>
    </source>
</evidence>
<dbReference type="SMART" id="SM00530">
    <property type="entry name" value="HTH_XRE"/>
    <property type="match status" value="1"/>
</dbReference>
<keyword evidence="3 5" id="KW-1133">Transmembrane helix</keyword>
<evidence type="ECO:0000313" key="8">
    <source>
        <dbReference type="Proteomes" id="UP000198561"/>
    </source>
</evidence>
<evidence type="ECO:0000256" key="2">
    <source>
        <dbReference type="ARBA" id="ARBA00022692"/>
    </source>
</evidence>
<dbReference type="InterPro" id="IPR019109">
    <property type="entry name" value="MamF_MmsF"/>
</dbReference>
<dbReference type="Pfam" id="PF01381">
    <property type="entry name" value="HTH_3"/>
    <property type="match status" value="1"/>
</dbReference>
<evidence type="ECO:0000259" key="6">
    <source>
        <dbReference type="PROSITE" id="PS50943"/>
    </source>
</evidence>
<dbReference type="AlphaFoldDB" id="A0A1H6H6F9"/>
<comment type="subcellular location">
    <subcellularLocation>
        <location evidence="1">Membrane</location>
        <topology evidence="1">Multi-pass membrane protein</topology>
    </subcellularLocation>
</comment>
<dbReference type="GO" id="GO:0003677">
    <property type="term" value="F:DNA binding"/>
    <property type="evidence" value="ECO:0007669"/>
    <property type="project" value="InterPro"/>
</dbReference>
<keyword evidence="2 5" id="KW-0812">Transmembrane</keyword>
<feature type="transmembrane region" description="Helical" evidence="5">
    <location>
        <begin position="148"/>
        <end position="172"/>
    </location>
</feature>
<keyword evidence="4 5" id="KW-0472">Membrane</keyword>
<proteinExistence type="predicted"/>
<dbReference type="InterPro" id="IPR010982">
    <property type="entry name" value="Lambda_DNA-bd_dom_sf"/>
</dbReference>
<dbReference type="EMBL" id="FNWQ01000001">
    <property type="protein sequence ID" value="SEH29583.1"/>
    <property type="molecule type" value="Genomic_DNA"/>
</dbReference>
<organism evidence="7 8">
    <name type="scientific">Chryseobacterium culicis</name>
    <dbReference type="NCBI Taxonomy" id="680127"/>
    <lineage>
        <taxon>Bacteria</taxon>
        <taxon>Pseudomonadati</taxon>
        <taxon>Bacteroidota</taxon>
        <taxon>Flavobacteriia</taxon>
        <taxon>Flavobacteriales</taxon>
        <taxon>Weeksellaceae</taxon>
        <taxon>Chryseobacterium group</taxon>
        <taxon>Chryseobacterium</taxon>
    </lineage>
</organism>
<dbReference type="InterPro" id="IPR001387">
    <property type="entry name" value="Cro/C1-type_HTH"/>
</dbReference>